<dbReference type="GO" id="GO:0005576">
    <property type="term" value="C:extracellular region"/>
    <property type="evidence" value="ECO:0007669"/>
    <property type="project" value="UniProtKB-SubCell"/>
</dbReference>
<dbReference type="EMBL" id="CP072793">
    <property type="protein sequence ID" value="QTR54122.1"/>
    <property type="molecule type" value="Genomic_DNA"/>
</dbReference>
<evidence type="ECO:0000256" key="2">
    <source>
        <dbReference type="ARBA" id="ARBA00022525"/>
    </source>
</evidence>
<reference evidence="4" key="1">
    <citation type="submission" date="2021-04" db="EMBL/GenBank/DDBJ databases">
        <title>Genomics, taxonomy and metabolism of representatives of sulfur bacteria of the genus Thiothrix: Thiothrix fructosivorans QT, Thiothrix unzii A1T and three new species, Thiothrix subterranea sp. nov., Thiothrix litoralis sp. nov. and 'Candidatus Thiothrix anitrata' sp. nov.</title>
        <authorList>
            <person name="Ravin N.V."/>
            <person name="Smolyakov D."/>
            <person name="Rudenko T.S."/>
            <person name="Mardanov A.V."/>
            <person name="Beletsky A.V."/>
            <person name="Markov N.D."/>
            <person name="Fomenkov A.I."/>
            <person name="Roberts R.J."/>
            <person name="Karnachuk O.V."/>
            <person name="Novikov A."/>
            <person name="Grabovich M.Y."/>
        </authorList>
    </citation>
    <scope>NUCLEOTIDE SEQUENCE</scope>
    <source>
        <strain evidence="4">A1</strain>
    </source>
</reference>
<keyword evidence="5" id="KW-1185">Reference proteome</keyword>
<dbReference type="KEGG" id="tun:J9260_03235"/>
<evidence type="ECO:0000313" key="4">
    <source>
        <dbReference type="EMBL" id="QTR54122.1"/>
    </source>
</evidence>
<proteinExistence type="predicted"/>
<name>A0A975FA77_9GAMM</name>
<sequence length="254" mass="27828">MTPGIGWAKDVYEASLGKSLVTGKDLDASDRVFATLGVASAGTLSKTKTILNAIKKLSNGDKSFIAIALNIRKLTNGIVSPITFRHIVFGNFKHTTDTGKYIITGGLHTKAGLDQFLNLNKGIGHNYNIIEVLNFTNPTIQTGADILQKTYNNGVIALQLPRTAFNAKSYNSVDGFKGVKTLWPDNFSIEDYVNALKQALESETGISAIARSKSTPDLPIEIKEVYLKNSNKINYVVRIKKGELETFYPELNQQ</sequence>
<feature type="domain" description="Pre-toxin TG" evidence="3">
    <location>
        <begin position="1"/>
        <end position="46"/>
    </location>
</feature>
<evidence type="ECO:0000313" key="5">
    <source>
        <dbReference type="Proteomes" id="UP000672009"/>
    </source>
</evidence>
<organism evidence="4 5">
    <name type="scientific">Thiothrix unzii</name>
    <dbReference type="NCBI Taxonomy" id="111769"/>
    <lineage>
        <taxon>Bacteria</taxon>
        <taxon>Pseudomonadati</taxon>
        <taxon>Pseudomonadota</taxon>
        <taxon>Gammaproteobacteria</taxon>
        <taxon>Thiotrichales</taxon>
        <taxon>Thiotrichaceae</taxon>
        <taxon>Thiothrix</taxon>
    </lineage>
</organism>
<dbReference type="InterPro" id="IPR027797">
    <property type="entry name" value="PT-TG_dom"/>
</dbReference>
<evidence type="ECO:0000259" key="3">
    <source>
        <dbReference type="Pfam" id="PF14449"/>
    </source>
</evidence>
<gene>
    <name evidence="4" type="ORF">J9260_03235</name>
</gene>
<accession>A0A975FA77</accession>
<dbReference type="Proteomes" id="UP000672009">
    <property type="component" value="Chromosome"/>
</dbReference>
<evidence type="ECO:0000256" key="1">
    <source>
        <dbReference type="ARBA" id="ARBA00004613"/>
    </source>
</evidence>
<dbReference type="AlphaFoldDB" id="A0A975FA77"/>
<protein>
    <submittedName>
        <fullName evidence="4">Pre-toxin TG domain-containing protein</fullName>
    </submittedName>
</protein>
<dbReference type="Pfam" id="PF14449">
    <property type="entry name" value="PT-TG"/>
    <property type="match status" value="1"/>
</dbReference>
<comment type="subcellular location">
    <subcellularLocation>
        <location evidence="1">Secreted</location>
    </subcellularLocation>
</comment>
<keyword evidence="2" id="KW-0964">Secreted</keyword>